<evidence type="ECO:0000313" key="2">
    <source>
        <dbReference type="Proteomes" id="UP001296921"/>
    </source>
</evidence>
<dbReference type="Pfam" id="PF02924">
    <property type="entry name" value="HDPD"/>
    <property type="match status" value="1"/>
</dbReference>
<dbReference type="Proteomes" id="UP001296921">
    <property type="component" value="Unassembled WGS sequence"/>
</dbReference>
<protein>
    <submittedName>
        <fullName evidence="1">Head decoration protein</fullName>
    </submittedName>
</protein>
<keyword evidence="2" id="KW-1185">Reference proteome</keyword>
<gene>
    <name evidence="1" type="ORF">I2494_19940</name>
</gene>
<name>A0ABS1IW05_9GAMM</name>
<comment type="caution">
    <text evidence="1">The sequence shown here is derived from an EMBL/GenBank/DDBJ whole genome shotgun (WGS) entry which is preliminary data.</text>
</comment>
<accession>A0ABS1IW05</accession>
<organism evidence="1 2">
    <name type="scientific">Limnobaculum allomyrinae</name>
    <dbReference type="NCBI Taxonomy" id="2791986"/>
    <lineage>
        <taxon>Bacteria</taxon>
        <taxon>Pseudomonadati</taxon>
        <taxon>Pseudomonadota</taxon>
        <taxon>Gammaproteobacteria</taxon>
        <taxon>Enterobacterales</taxon>
        <taxon>Budviciaceae</taxon>
        <taxon>Limnobaculum</taxon>
    </lineage>
</organism>
<dbReference type="RefSeq" id="WP_218468738.1">
    <property type="nucleotide sequence ID" value="NZ_JADRCR010000019.1"/>
</dbReference>
<proteinExistence type="predicted"/>
<dbReference type="EMBL" id="JADRCR010000019">
    <property type="protein sequence ID" value="MBK5145943.1"/>
    <property type="molecule type" value="Genomic_DNA"/>
</dbReference>
<reference evidence="1 2" key="1">
    <citation type="submission" date="2020-11" db="EMBL/GenBank/DDBJ databases">
        <title>Insectihabitans protaetiae gen. nov. sp. nov. and Insectihabitans allomyrinae sp. nov., isolated from larvae of Protaetia brevitarsis seulensis and Allomyrina dichotoma, respectively.</title>
        <authorList>
            <person name="Lee S.D."/>
            <person name="Byeon Y.-S."/>
            <person name="Kim S.-M."/>
            <person name="Yang H.L."/>
            <person name="Kim I.S."/>
        </authorList>
    </citation>
    <scope>NUCLEOTIDE SEQUENCE [LARGE SCALE GENOMIC DNA]</scope>
    <source>
        <strain evidence="1 2">BWR-B9</strain>
    </source>
</reference>
<dbReference type="InterPro" id="IPR004195">
    <property type="entry name" value="Head_decoration_D"/>
</dbReference>
<evidence type="ECO:0000313" key="1">
    <source>
        <dbReference type="EMBL" id="MBK5145943.1"/>
    </source>
</evidence>
<sequence length="122" mass="12753">MATFNEPKVLSDVLLVEVKPGWTKDRGIIAAGNKYELGTVMAKVSGKYYALDLAGTGAAKKAVAVLAQHIDTTAGERPGAVIARGAVVAIDGLVWPDGVTDAQKTTAYTELEALGIIAREQL</sequence>